<accession>C7R6Z5</accession>
<evidence type="ECO:0000313" key="4">
    <source>
        <dbReference type="EMBL" id="ACV27451.1"/>
    </source>
</evidence>
<dbReference type="InterPro" id="IPR022770">
    <property type="entry name" value="IucA/IucC-like_C"/>
</dbReference>
<dbReference type="InterPro" id="IPR037455">
    <property type="entry name" value="LucA/IucC-like"/>
</dbReference>
<dbReference type="KEGG" id="kko:Kkor_2041"/>
<evidence type="ECO:0000313" key="5">
    <source>
        <dbReference type="Proteomes" id="UP000001231"/>
    </source>
</evidence>
<dbReference type="Pfam" id="PF04183">
    <property type="entry name" value="IucA_IucC"/>
    <property type="match status" value="1"/>
</dbReference>
<protein>
    <submittedName>
        <fullName evidence="4">IucA/IucC family protein</fullName>
    </submittedName>
</protein>
<dbReference type="Proteomes" id="UP000001231">
    <property type="component" value="Chromosome"/>
</dbReference>
<dbReference type="Gene3D" id="6.10.250.3370">
    <property type="match status" value="1"/>
</dbReference>
<dbReference type="Gene3D" id="3.30.310.280">
    <property type="match status" value="1"/>
</dbReference>
<dbReference type="EMBL" id="CP001707">
    <property type="protein sequence ID" value="ACV27451.1"/>
    <property type="molecule type" value="Genomic_DNA"/>
</dbReference>
<dbReference type="STRING" id="523791.Kkor_2041"/>
<dbReference type="GO" id="GO:0016881">
    <property type="term" value="F:acid-amino acid ligase activity"/>
    <property type="evidence" value="ECO:0007669"/>
    <property type="project" value="UniProtKB-ARBA"/>
</dbReference>
<sequence>MILFGLDNKDEHALWKMTNGQLMARALSELIYEQELQACAVEEGSYRATLGDIVYDFQAKLTVWDSLVIDYQSITRNGVYTFDALQLCLDLKHALQVDDIVAANWLEDVQNTLSNEYERLIKLQNYSAKELLQLDEIKLQGLLDAHPKIIANRGRLGWGIDDNRQYAPESLQSFQLEYLAVHSSVLVTGYGNGINHRELLLSMMSEQDYQTLLEHLKIKLGTDQKSDDYQLVPCHPWQYHHKIQPQFQWAIQQKLLVNLGPVGDHFQPQQSIRTLSNISRPQMFDVKLAITILNTSCYRGVPERFIAAGHHISQWLTDITASDPLFSDRRFRIQQESAGCFVRHHYQQQIEQAPYRYHEMLGCIWRESSVSKKESSTEQHFLLSALLQKDCEGNSLIREMIQASGLSTAEWLQRLFEVMSVPLYHLMVKYGVGVIAHGQNVVVYLKNWIPQAIAIKDFHGDLRLLEQNIPEQSALAEDVKSLLTHLPKEHLVHDLLTGHFISVYRFLSPIVEQQLDFSEQDFYRLLAQVIADYQALYPQYAERFEWFNLLRPTIERICLNSVRFKIGYQDNAERPLPALAKDLNNPLHEALLKSAAQNFQPLQPTASANTHTNHSAQHQQ</sequence>
<dbReference type="RefSeq" id="WP_015781056.1">
    <property type="nucleotide sequence ID" value="NC_013166.1"/>
</dbReference>
<dbReference type="InParanoid" id="C7R6Z5"/>
<feature type="domain" description="Aerobactin siderophore biosynthesis IucA/IucC N-terminal" evidence="2">
    <location>
        <begin position="140"/>
        <end position="388"/>
    </location>
</feature>
<evidence type="ECO:0000256" key="1">
    <source>
        <dbReference type="ARBA" id="ARBA00004924"/>
    </source>
</evidence>
<dbReference type="PANTHER" id="PTHR34384:SF6">
    <property type="entry name" value="STAPHYLOFERRIN B SYNTHASE"/>
    <property type="match status" value="1"/>
</dbReference>
<name>C7R6Z5_KANKD</name>
<dbReference type="eggNOG" id="COG4264">
    <property type="taxonomic scope" value="Bacteria"/>
</dbReference>
<reference evidence="4 5" key="1">
    <citation type="journal article" date="2009" name="Stand. Genomic Sci.">
        <title>Complete genome sequence of Kangiella koreensis type strain (SW-125).</title>
        <authorList>
            <person name="Han C."/>
            <person name="Sikorski J."/>
            <person name="Lapidus A."/>
            <person name="Nolan M."/>
            <person name="Glavina Del Rio T."/>
            <person name="Tice H."/>
            <person name="Cheng J.F."/>
            <person name="Lucas S."/>
            <person name="Chen F."/>
            <person name="Copeland A."/>
            <person name="Ivanova N."/>
            <person name="Mavromatis K."/>
            <person name="Ovchinnikova G."/>
            <person name="Pati A."/>
            <person name="Bruce D."/>
            <person name="Goodwin L."/>
            <person name="Pitluck S."/>
            <person name="Chen A."/>
            <person name="Palaniappan K."/>
            <person name="Land M."/>
            <person name="Hauser L."/>
            <person name="Chang Y.J."/>
            <person name="Jeffries C.D."/>
            <person name="Chain P."/>
            <person name="Saunders E."/>
            <person name="Brettin T."/>
            <person name="Goker M."/>
            <person name="Tindall B.J."/>
            <person name="Bristow J."/>
            <person name="Eisen J.A."/>
            <person name="Markowitz V."/>
            <person name="Hugenholtz P."/>
            <person name="Kyrpides N.C."/>
            <person name="Klenk H.P."/>
            <person name="Detter J.C."/>
        </authorList>
    </citation>
    <scope>NUCLEOTIDE SEQUENCE [LARGE SCALE GENOMIC DNA]</scope>
    <source>
        <strain evidence="5">DSM 16069 / KCTC 12182 / SW-125</strain>
    </source>
</reference>
<dbReference type="GO" id="GO:0019290">
    <property type="term" value="P:siderophore biosynthetic process"/>
    <property type="evidence" value="ECO:0007669"/>
    <property type="project" value="InterPro"/>
</dbReference>
<gene>
    <name evidence="4" type="ordered locus">Kkor_2041</name>
</gene>
<evidence type="ECO:0000259" key="3">
    <source>
        <dbReference type="Pfam" id="PF06276"/>
    </source>
</evidence>
<dbReference type="Pfam" id="PF06276">
    <property type="entry name" value="FhuF"/>
    <property type="match status" value="1"/>
</dbReference>
<proteinExistence type="predicted"/>
<dbReference type="AlphaFoldDB" id="C7R6Z5"/>
<dbReference type="Gene3D" id="1.10.510.40">
    <property type="match status" value="1"/>
</dbReference>
<evidence type="ECO:0000259" key="2">
    <source>
        <dbReference type="Pfam" id="PF04183"/>
    </source>
</evidence>
<dbReference type="OrthoDB" id="495728at2"/>
<keyword evidence="5" id="KW-1185">Reference proteome</keyword>
<dbReference type="HOGENOM" id="CLU_018524_1_1_6"/>
<comment type="pathway">
    <text evidence="1">Siderophore biosynthesis.</text>
</comment>
<feature type="domain" description="Aerobactin siderophore biosynthesis IucA/IucC-like C-terminal" evidence="3">
    <location>
        <begin position="410"/>
        <end position="566"/>
    </location>
</feature>
<dbReference type="InterPro" id="IPR007310">
    <property type="entry name" value="Aerobactin_biosyn_IucA/IucC_N"/>
</dbReference>
<dbReference type="PANTHER" id="PTHR34384">
    <property type="entry name" value="L-2,3-DIAMINOPROPANOATE--CITRATE LIGASE"/>
    <property type="match status" value="1"/>
</dbReference>
<organism evidence="4 5">
    <name type="scientific">Kangiella koreensis (strain DSM 16069 / JCM 12317 / KCTC 12182 / SW-125)</name>
    <dbReference type="NCBI Taxonomy" id="523791"/>
    <lineage>
        <taxon>Bacteria</taxon>
        <taxon>Pseudomonadati</taxon>
        <taxon>Pseudomonadota</taxon>
        <taxon>Gammaproteobacteria</taxon>
        <taxon>Kangiellales</taxon>
        <taxon>Kangiellaceae</taxon>
        <taxon>Kangiella</taxon>
    </lineage>
</organism>